<dbReference type="STRING" id="1163406.A0A0L0N1F4"/>
<dbReference type="InterPro" id="IPR021858">
    <property type="entry name" value="Fun_TF"/>
</dbReference>
<dbReference type="Pfam" id="PF11951">
    <property type="entry name" value="Fungal_trans_2"/>
    <property type="match status" value="1"/>
</dbReference>
<protein>
    <submittedName>
        <fullName evidence="3">Uncharacterized protein</fullName>
    </submittedName>
</protein>
<accession>A0A0L0N1F4</accession>
<sequence length="246" mass="26840">MQMQMQMQMQMARRPGPGALHSCPIDYRLGAGRVDPFRSSPGPWRPYVPALTDHYIVHMAQDIAELDGPGHAGLLRTRWYPLVLSHAATFAVVLLLAAANHITNLTPLSFAGGRDGLLGFASLDAYRQHLAHLKHASIAAIDAALSDPRRRLSDAAIGAVAKMASFEAMHGDVASYRMHMRGLRLMLDLRGGLGALGLGGLLRRIVVWIDLNASFLLGVERYFPGQTFTGEDEVAEPNPARFIAIR</sequence>
<gene>
    <name evidence="3" type="ORF">TOPH_07378</name>
</gene>
<dbReference type="AlphaFoldDB" id="A0A0L0N1F4"/>
<keyword evidence="2" id="KW-0812">Transmembrane</keyword>
<dbReference type="EMBL" id="LFRF01000030">
    <property type="protein sequence ID" value="KND87953.1"/>
    <property type="molecule type" value="Genomic_DNA"/>
</dbReference>
<dbReference type="PANTHER" id="PTHR37540">
    <property type="entry name" value="TRANSCRIPTION FACTOR (ACR-2), PUTATIVE-RELATED-RELATED"/>
    <property type="match status" value="1"/>
</dbReference>
<evidence type="ECO:0000313" key="4">
    <source>
        <dbReference type="Proteomes" id="UP000036947"/>
    </source>
</evidence>
<dbReference type="PANTHER" id="PTHR37540:SF5">
    <property type="entry name" value="TRANSCRIPTION FACTOR DOMAIN-CONTAINING PROTEIN"/>
    <property type="match status" value="1"/>
</dbReference>
<evidence type="ECO:0000313" key="3">
    <source>
        <dbReference type="EMBL" id="KND87953.1"/>
    </source>
</evidence>
<proteinExistence type="predicted"/>
<organism evidence="3 4">
    <name type="scientific">Tolypocladium ophioglossoides (strain CBS 100239)</name>
    <name type="common">Snaketongue truffleclub</name>
    <name type="synonym">Elaphocordyceps ophioglossoides</name>
    <dbReference type="NCBI Taxonomy" id="1163406"/>
    <lineage>
        <taxon>Eukaryota</taxon>
        <taxon>Fungi</taxon>
        <taxon>Dikarya</taxon>
        <taxon>Ascomycota</taxon>
        <taxon>Pezizomycotina</taxon>
        <taxon>Sordariomycetes</taxon>
        <taxon>Hypocreomycetidae</taxon>
        <taxon>Hypocreales</taxon>
        <taxon>Ophiocordycipitaceae</taxon>
        <taxon>Tolypocladium</taxon>
    </lineage>
</organism>
<dbReference type="OrthoDB" id="4159781at2759"/>
<name>A0A0L0N1F4_TOLOC</name>
<keyword evidence="1" id="KW-0539">Nucleus</keyword>
<evidence type="ECO:0000256" key="1">
    <source>
        <dbReference type="ARBA" id="ARBA00023242"/>
    </source>
</evidence>
<reference evidence="3 4" key="1">
    <citation type="journal article" date="2015" name="BMC Genomics">
        <title>The genome of the truffle-parasite Tolypocladium ophioglossoides and the evolution of antifungal peptaibiotics.</title>
        <authorList>
            <person name="Quandt C.A."/>
            <person name="Bushley K.E."/>
            <person name="Spatafora J.W."/>
        </authorList>
    </citation>
    <scope>NUCLEOTIDE SEQUENCE [LARGE SCALE GENOMIC DNA]</scope>
    <source>
        <strain evidence="3 4">CBS 100239</strain>
    </source>
</reference>
<dbReference type="Proteomes" id="UP000036947">
    <property type="component" value="Unassembled WGS sequence"/>
</dbReference>
<keyword evidence="2" id="KW-0472">Membrane</keyword>
<evidence type="ECO:0000256" key="2">
    <source>
        <dbReference type="SAM" id="Phobius"/>
    </source>
</evidence>
<comment type="caution">
    <text evidence="3">The sequence shown here is derived from an EMBL/GenBank/DDBJ whole genome shotgun (WGS) entry which is preliminary data.</text>
</comment>
<keyword evidence="4" id="KW-1185">Reference proteome</keyword>
<feature type="transmembrane region" description="Helical" evidence="2">
    <location>
        <begin position="79"/>
        <end position="99"/>
    </location>
</feature>
<keyword evidence="2" id="KW-1133">Transmembrane helix</keyword>